<feature type="compositionally biased region" description="Polar residues" evidence="1">
    <location>
        <begin position="249"/>
        <end position="260"/>
    </location>
</feature>
<dbReference type="EMBL" id="ACQA01000001">
    <property type="protein sequence ID" value="EEQ95386.1"/>
    <property type="molecule type" value="Genomic_DNA"/>
</dbReference>
<dbReference type="HOGENOM" id="CLU_986368_0_0_5"/>
<name>C4WEY1_9HYPH</name>
<evidence type="ECO:0000256" key="1">
    <source>
        <dbReference type="SAM" id="MobiDB-lite"/>
    </source>
</evidence>
<dbReference type="Proteomes" id="UP000004386">
    <property type="component" value="Unassembled WGS sequence"/>
</dbReference>
<feature type="region of interest" description="Disordered" evidence="1">
    <location>
        <begin position="78"/>
        <end position="129"/>
    </location>
</feature>
<protein>
    <recommendedName>
        <fullName evidence="4">Proline-rich extensin</fullName>
    </recommendedName>
</protein>
<reference evidence="2 3" key="1">
    <citation type="submission" date="2009-05" db="EMBL/GenBank/DDBJ databases">
        <authorList>
            <person name="Setubal J.C."/>
            <person name="Boyle S."/>
            <person name="Crasta O.R."/>
            <person name="Gillespie J.J."/>
            <person name="Kenyon R.W."/>
            <person name="Lu J."/>
            <person name="Mane S."/>
            <person name="Nagrani S."/>
            <person name="Shallom J.M."/>
            <person name="Shallom S."/>
            <person name="Shukla M."/>
            <person name="Snyder E.E."/>
            <person name="Sobral B.W."/>
            <person name="Wattam A.R."/>
            <person name="Will R."/>
            <person name="Williams K."/>
            <person name="Yoo H."/>
            <person name="Munk C."/>
            <person name="Tapia R."/>
            <person name="Green L."/>
            <person name="Rogers Y."/>
            <person name="Detter J.C."/>
            <person name="Bruce D."/>
            <person name="Brettin T.S."/>
            <person name="Tsolis R."/>
        </authorList>
    </citation>
    <scope>NUCLEOTIDE SEQUENCE [LARGE SCALE GENOMIC DNA]</scope>
    <source>
        <strain evidence="2 3">LMG 3301</strain>
    </source>
</reference>
<sequence length="282" mass="29914">MVASPHRDSNRRQTMAARKRTTRSPKRSTKRSAKSSGSSTPLLALAAILGLGAFSLWATSQHKSPQAAITALFQRPVSRPVAQPAAKTEPKATVTSKAPESKSPSKDYGAAVGPVPRPSAPVAAPAPQKPVQQAAIQTATPPRPANQVVAPQPPAAALRSMPPRGVNTPASSPSVIYAKARLTIHKNAWDKSPSIGVVEKGREMRSYGKTGRWHRVIVPKTNMIGWVHEDQLIGGRNKPDSASLITGSIAKKQQTATVAPSRQAPRPAHSRMEPPKAVGQKN</sequence>
<feature type="compositionally biased region" description="Low complexity" evidence="1">
    <location>
        <begin position="110"/>
        <end position="129"/>
    </location>
</feature>
<evidence type="ECO:0000313" key="2">
    <source>
        <dbReference type="EMBL" id="EEQ95386.1"/>
    </source>
</evidence>
<proteinExistence type="predicted"/>
<feature type="compositionally biased region" description="Basic residues" evidence="1">
    <location>
        <begin position="17"/>
        <end position="33"/>
    </location>
</feature>
<evidence type="ECO:0000313" key="3">
    <source>
        <dbReference type="Proteomes" id="UP000004386"/>
    </source>
</evidence>
<accession>C4WEY1</accession>
<feature type="compositionally biased region" description="Basic and acidic residues" evidence="1">
    <location>
        <begin position="1"/>
        <end position="11"/>
    </location>
</feature>
<organism evidence="2 3">
    <name type="scientific">Brucella intermedia LMG 3301</name>
    <dbReference type="NCBI Taxonomy" id="641118"/>
    <lineage>
        <taxon>Bacteria</taxon>
        <taxon>Pseudomonadati</taxon>
        <taxon>Pseudomonadota</taxon>
        <taxon>Alphaproteobacteria</taxon>
        <taxon>Hyphomicrobiales</taxon>
        <taxon>Brucellaceae</taxon>
        <taxon>Brucella/Ochrobactrum group</taxon>
        <taxon>Brucella</taxon>
    </lineage>
</organism>
<comment type="caution">
    <text evidence="2">The sequence shown here is derived from an EMBL/GenBank/DDBJ whole genome shotgun (WGS) entry which is preliminary data.</text>
</comment>
<evidence type="ECO:0008006" key="4">
    <source>
        <dbReference type="Google" id="ProtNLM"/>
    </source>
</evidence>
<gene>
    <name evidence="2" type="ORF">OINT_1000752</name>
</gene>
<feature type="region of interest" description="Disordered" evidence="1">
    <location>
        <begin position="1"/>
        <end position="41"/>
    </location>
</feature>
<dbReference type="AlphaFoldDB" id="C4WEY1"/>
<feature type="region of interest" description="Disordered" evidence="1">
    <location>
        <begin position="249"/>
        <end position="282"/>
    </location>
</feature>